<feature type="compositionally biased region" description="Basic and acidic residues" evidence="2">
    <location>
        <begin position="230"/>
        <end position="239"/>
    </location>
</feature>
<evidence type="ECO:0000256" key="2">
    <source>
        <dbReference type="SAM" id="MobiDB-lite"/>
    </source>
</evidence>
<feature type="compositionally biased region" description="Basic residues" evidence="2">
    <location>
        <begin position="159"/>
        <end position="175"/>
    </location>
</feature>
<gene>
    <name evidence="3" type="ORF">BKA59DRAFT_546196</name>
</gene>
<proteinExistence type="predicted"/>
<feature type="region of interest" description="Disordered" evidence="2">
    <location>
        <begin position="1"/>
        <end position="24"/>
    </location>
</feature>
<keyword evidence="1" id="KW-0175">Coiled coil</keyword>
<keyword evidence="4" id="KW-1185">Reference proteome</keyword>
<name>A0A8K0RSP7_9HYPO</name>
<evidence type="ECO:0000256" key="1">
    <source>
        <dbReference type="SAM" id="Coils"/>
    </source>
</evidence>
<accession>A0A8K0RSP7</accession>
<sequence>MTRITGQSSETSVPSTQCTNWPTCLPDCTRDHGEEMGSFRIGSFEEHEAAIEETERVLDEHRRMMERHAASRYGPGGRIIPRNEPFTAGVPRSSRPAPACPFIPRRVPETLIASALAQRRNAISLTRLPPRRAALTDAERAERQAALLLSGRSCGRISRRFSRRSSRHSPGRFTRRSPPPASNSYALSSGMPDIGCLNINDEGESSRRALRRSNQRDTQPQVTGDQLAQETDRVWESDIPRQSAPRPFSDNHMMANLIIGSFARVSLPESEEEMSEDGVSTAAENGSEPDELEFRLRFALMDGVEHTGRNLPKKD</sequence>
<dbReference type="AlphaFoldDB" id="A0A8K0RSP7"/>
<comment type="caution">
    <text evidence="3">The sequence shown here is derived from an EMBL/GenBank/DDBJ whole genome shotgun (WGS) entry which is preliminary data.</text>
</comment>
<feature type="region of interest" description="Disordered" evidence="2">
    <location>
        <begin position="159"/>
        <end position="249"/>
    </location>
</feature>
<evidence type="ECO:0000313" key="4">
    <source>
        <dbReference type="Proteomes" id="UP000813427"/>
    </source>
</evidence>
<feature type="region of interest" description="Disordered" evidence="2">
    <location>
        <begin position="72"/>
        <end position="97"/>
    </location>
</feature>
<dbReference type="OrthoDB" id="10419750at2759"/>
<feature type="compositionally biased region" description="Polar residues" evidence="2">
    <location>
        <begin position="216"/>
        <end position="229"/>
    </location>
</feature>
<organism evidence="3 4">
    <name type="scientific">Fusarium tricinctum</name>
    <dbReference type="NCBI Taxonomy" id="61284"/>
    <lineage>
        <taxon>Eukaryota</taxon>
        <taxon>Fungi</taxon>
        <taxon>Dikarya</taxon>
        <taxon>Ascomycota</taxon>
        <taxon>Pezizomycotina</taxon>
        <taxon>Sordariomycetes</taxon>
        <taxon>Hypocreomycetidae</taxon>
        <taxon>Hypocreales</taxon>
        <taxon>Nectriaceae</taxon>
        <taxon>Fusarium</taxon>
        <taxon>Fusarium tricinctum species complex</taxon>
    </lineage>
</organism>
<protein>
    <submittedName>
        <fullName evidence="3">Uncharacterized protein</fullName>
    </submittedName>
</protein>
<evidence type="ECO:0000313" key="3">
    <source>
        <dbReference type="EMBL" id="KAH7241820.1"/>
    </source>
</evidence>
<reference evidence="3" key="1">
    <citation type="journal article" date="2021" name="Nat. Commun.">
        <title>Genetic determinants of endophytism in the Arabidopsis root mycobiome.</title>
        <authorList>
            <person name="Mesny F."/>
            <person name="Miyauchi S."/>
            <person name="Thiergart T."/>
            <person name="Pickel B."/>
            <person name="Atanasova L."/>
            <person name="Karlsson M."/>
            <person name="Huettel B."/>
            <person name="Barry K.W."/>
            <person name="Haridas S."/>
            <person name="Chen C."/>
            <person name="Bauer D."/>
            <person name="Andreopoulos W."/>
            <person name="Pangilinan J."/>
            <person name="LaButti K."/>
            <person name="Riley R."/>
            <person name="Lipzen A."/>
            <person name="Clum A."/>
            <person name="Drula E."/>
            <person name="Henrissat B."/>
            <person name="Kohler A."/>
            <person name="Grigoriev I.V."/>
            <person name="Martin F.M."/>
            <person name="Hacquard S."/>
        </authorList>
    </citation>
    <scope>NUCLEOTIDE SEQUENCE</scope>
    <source>
        <strain evidence="3">MPI-SDFR-AT-0068</strain>
    </source>
</reference>
<feature type="compositionally biased region" description="Polar residues" evidence="2">
    <location>
        <begin position="1"/>
        <end position="22"/>
    </location>
</feature>
<dbReference type="EMBL" id="JAGPXF010000005">
    <property type="protein sequence ID" value="KAH7241820.1"/>
    <property type="molecule type" value="Genomic_DNA"/>
</dbReference>
<feature type="coiled-coil region" evidence="1">
    <location>
        <begin position="44"/>
        <end position="71"/>
    </location>
</feature>
<feature type="region of interest" description="Disordered" evidence="2">
    <location>
        <begin position="269"/>
        <end position="289"/>
    </location>
</feature>
<dbReference type="Proteomes" id="UP000813427">
    <property type="component" value="Unassembled WGS sequence"/>
</dbReference>